<sequence>MPCYPCSHCNKCGIFSLRLDLRCSTCGEPIPAGGRVCRTCGTPFLHNMARGEIGKPEGSKDYYTDRYDPPGAASA</sequence>
<protein>
    <recommendedName>
        <fullName evidence="4">DZANK-type domain-containing protein</fullName>
    </recommendedName>
</protein>
<comment type="caution">
    <text evidence="2">The sequence shown here is derived from an EMBL/GenBank/DDBJ whole genome shotgun (WGS) entry which is preliminary data.</text>
</comment>
<name>A0A842JIC8_9ACTN</name>
<evidence type="ECO:0000313" key="3">
    <source>
        <dbReference type="Proteomes" id="UP000587396"/>
    </source>
</evidence>
<accession>A0A842JIC8</accession>
<feature type="compositionally biased region" description="Basic and acidic residues" evidence="1">
    <location>
        <begin position="52"/>
        <end position="68"/>
    </location>
</feature>
<feature type="region of interest" description="Disordered" evidence="1">
    <location>
        <begin position="51"/>
        <end position="75"/>
    </location>
</feature>
<dbReference type="EMBL" id="JACMSE010000003">
    <property type="protein sequence ID" value="MBC2889009.1"/>
    <property type="molecule type" value="Genomic_DNA"/>
</dbReference>
<gene>
    <name evidence="2" type="ORF">H7313_06555</name>
</gene>
<keyword evidence="3" id="KW-1185">Reference proteome</keyword>
<organism evidence="2 3">
    <name type="scientific">Gordonibacter massiliensis</name>
    <name type="common">ex Traore et al. 2017</name>
    <dbReference type="NCBI Taxonomy" id="1841863"/>
    <lineage>
        <taxon>Bacteria</taxon>
        <taxon>Bacillati</taxon>
        <taxon>Actinomycetota</taxon>
        <taxon>Coriobacteriia</taxon>
        <taxon>Eggerthellales</taxon>
        <taxon>Eggerthellaceae</taxon>
        <taxon>Gordonibacter</taxon>
    </lineage>
</organism>
<dbReference type="Proteomes" id="UP000587396">
    <property type="component" value="Unassembled WGS sequence"/>
</dbReference>
<evidence type="ECO:0000256" key="1">
    <source>
        <dbReference type="SAM" id="MobiDB-lite"/>
    </source>
</evidence>
<dbReference type="RefSeq" id="WP_185904899.1">
    <property type="nucleotide sequence ID" value="NZ_JACMSE010000003.1"/>
</dbReference>
<dbReference type="AlphaFoldDB" id="A0A842JIC8"/>
<evidence type="ECO:0000313" key="2">
    <source>
        <dbReference type="EMBL" id="MBC2889009.1"/>
    </source>
</evidence>
<reference evidence="2 3" key="1">
    <citation type="submission" date="2020-08" db="EMBL/GenBank/DDBJ databases">
        <authorList>
            <person name="Liu C."/>
            <person name="Sun Q."/>
        </authorList>
    </citation>
    <scope>NUCLEOTIDE SEQUENCE [LARGE SCALE GENOMIC DNA]</scope>
    <source>
        <strain evidence="2 3">N22</strain>
    </source>
</reference>
<evidence type="ECO:0008006" key="4">
    <source>
        <dbReference type="Google" id="ProtNLM"/>
    </source>
</evidence>
<proteinExistence type="predicted"/>